<evidence type="ECO:0000313" key="2">
    <source>
        <dbReference type="Proteomes" id="UP000222831"/>
    </source>
</evidence>
<evidence type="ECO:0000313" key="1">
    <source>
        <dbReference type="EMBL" id="BAW19176.1"/>
    </source>
</evidence>
<reference evidence="1 2" key="1">
    <citation type="submission" date="2016-12" db="EMBL/GenBank/DDBJ databases">
        <title>Characterization of two jumbo phages RP12 and RP31 infecting the phytopathogen Ralstonia solanacearum.</title>
        <authorList>
            <person name="Kawasaki T."/>
            <person name="Yoshikawa G."/>
            <person name="Ogata H."/>
            <person name="Yamada T."/>
        </authorList>
    </citation>
    <scope>NUCLEOTIDE SEQUENCE [LARGE SCALE GENOMIC DNA]</scope>
    <source>
        <strain evidence="1 2">RP12</strain>
    </source>
</reference>
<protein>
    <submittedName>
        <fullName evidence="1">Uncharacterized protein</fullName>
    </submittedName>
</protein>
<name>A0A1L7N126_9CAUD</name>
<proteinExistence type="predicted"/>
<dbReference type="Proteomes" id="UP000222831">
    <property type="component" value="Segment"/>
</dbReference>
<dbReference type="RefSeq" id="YP_009598895.1">
    <property type="nucleotide sequence ID" value="NC_041911.1"/>
</dbReference>
<sequence>MAELTMKKEFVFDAYIPRKMMVPADDVELLELKHGLRECKEFNAVEVLKRPNGTGWMLRQPRRRDGSTPDSLFFRVILLRSGNLWFREETPYKD</sequence>
<organism evidence="1 2">
    <name type="scientific">Ralstonia phage RP12</name>
    <dbReference type="NCBI Taxonomy" id="1923889"/>
    <lineage>
        <taxon>Viruses</taxon>
        <taxon>Duplodnaviria</taxon>
        <taxon>Heunggongvirae</taxon>
        <taxon>Uroviricota</taxon>
        <taxon>Caudoviricetes</taxon>
        <taxon>Chimalliviridae</taxon>
        <taxon>Ripduovirus</taxon>
        <taxon>Ripduovirus RP12</taxon>
    </lineage>
</organism>
<dbReference type="EMBL" id="AP017924">
    <property type="protein sequence ID" value="BAW19176.1"/>
    <property type="molecule type" value="Genomic_DNA"/>
</dbReference>
<dbReference type="KEGG" id="vg:40074597"/>
<dbReference type="GeneID" id="40074597"/>
<keyword evidence="2" id="KW-1185">Reference proteome</keyword>
<accession>A0A1L7N126</accession>